<dbReference type="EMBL" id="VTWU01000004">
    <property type="protein sequence ID" value="KAA9332335.1"/>
    <property type="molecule type" value="Genomic_DNA"/>
</dbReference>
<protein>
    <submittedName>
        <fullName evidence="1">M1 family metallopeptidase</fullName>
    </submittedName>
</protein>
<proteinExistence type="predicted"/>
<evidence type="ECO:0000313" key="2">
    <source>
        <dbReference type="Proteomes" id="UP000326380"/>
    </source>
</evidence>
<comment type="caution">
    <text evidence="1">The sequence shown here is derived from an EMBL/GenBank/DDBJ whole genome shotgun (WGS) entry which is preliminary data.</text>
</comment>
<name>A0A7L4ZVU4_9BACT</name>
<evidence type="ECO:0000313" key="1">
    <source>
        <dbReference type="EMBL" id="KAA9332335.1"/>
    </source>
</evidence>
<dbReference type="AlphaFoldDB" id="A0A7L4ZVU4"/>
<dbReference type="Pfam" id="PF01433">
    <property type="entry name" value="Peptidase_M1"/>
    <property type="match status" value="1"/>
</dbReference>
<accession>A0A7L4ZVU4</accession>
<gene>
    <name evidence="1" type="ORF">F0P96_12720</name>
</gene>
<dbReference type="Gene3D" id="1.10.390.10">
    <property type="entry name" value="Neutral Protease Domain 2"/>
    <property type="match status" value="1"/>
</dbReference>
<dbReference type="SUPFAM" id="SSF55486">
    <property type="entry name" value="Metalloproteases ('zincins'), catalytic domain"/>
    <property type="match status" value="1"/>
</dbReference>
<reference evidence="1 2" key="1">
    <citation type="submission" date="2019-09" db="EMBL/GenBank/DDBJ databases">
        <title>Genome sequence of Hymenobacter sp. M3.</title>
        <authorList>
            <person name="Srinivasan S."/>
        </authorList>
    </citation>
    <scope>NUCLEOTIDE SEQUENCE [LARGE SCALE GENOMIC DNA]</scope>
    <source>
        <strain evidence="1 2">M3</strain>
    </source>
</reference>
<dbReference type="Proteomes" id="UP000326380">
    <property type="component" value="Unassembled WGS sequence"/>
</dbReference>
<keyword evidence="2" id="KW-1185">Reference proteome</keyword>
<sequence length="392" mass="44303">MPNRVNVDLSIQPETRTFACRYQLTASFPTAQRSLAFNVNRKFRVTEVQGPHLLGYTDSLFYDAFQQDTLRRLTLRFAQPSRQQTVTVRYNGTTPFQTDSVLEFTAHANWLPTIPDQEYALVRYRLAVHIPAAYQVISTGPARRAANGTYVFTGQAPNIELTAVAARRFTTLGGRHAGVELYKANRPFNVRDSLLRTHALAIIAYQNRIIGRRAPIRRFRILLPGSNRNAFGLLDNAAVITYSDFDTRKPADLLILAHEISHKWWGWGTWNTYDNWLNEGFATYSGLLYLRATADTATFRQQLLKHRAAAAPAPPILQFDARKDMAQYRAVIYSKGTVVLADLHTRLGDEAFFRLLQATAAAHVNTTQAFLALVEQKTGRETRDWLAARLGS</sequence>
<dbReference type="InterPro" id="IPR027268">
    <property type="entry name" value="Peptidase_M4/M1_CTD_sf"/>
</dbReference>
<dbReference type="GO" id="GO:0008237">
    <property type="term" value="F:metallopeptidase activity"/>
    <property type="evidence" value="ECO:0007669"/>
    <property type="project" value="InterPro"/>
</dbReference>
<organism evidence="1 2">
    <name type="scientific">Hymenobacter busanensis</name>
    <dbReference type="NCBI Taxonomy" id="2607656"/>
    <lineage>
        <taxon>Bacteria</taxon>
        <taxon>Pseudomonadati</taxon>
        <taxon>Bacteroidota</taxon>
        <taxon>Cytophagia</taxon>
        <taxon>Cytophagales</taxon>
        <taxon>Hymenobacteraceae</taxon>
        <taxon>Hymenobacter</taxon>
    </lineage>
</organism>
<dbReference type="RefSeq" id="WP_151079276.1">
    <property type="nucleotide sequence ID" value="NZ_CP047647.1"/>
</dbReference>
<dbReference type="GO" id="GO:0008270">
    <property type="term" value="F:zinc ion binding"/>
    <property type="evidence" value="ECO:0007669"/>
    <property type="project" value="InterPro"/>
</dbReference>
<dbReference type="InterPro" id="IPR014782">
    <property type="entry name" value="Peptidase_M1_dom"/>
</dbReference>